<evidence type="ECO:0000313" key="2">
    <source>
        <dbReference type="EMBL" id="MBX39018.1"/>
    </source>
</evidence>
<dbReference type="EMBL" id="GGEC01058534">
    <property type="protein sequence ID" value="MBX39018.1"/>
    <property type="molecule type" value="Transcribed_RNA"/>
</dbReference>
<proteinExistence type="predicted"/>
<keyword evidence="1" id="KW-0812">Transmembrane</keyword>
<evidence type="ECO:0000256" key="1">
    <source>
        <dbReference type="SAM" id="Phobius"/>
    </source>
</evidence>
<sequence length="30" mass="3474">MLLIWIPPATNCMLAIYIFTSFNSNLYLLP</sequence>
<keyword evidence="1" id="KW-0472">Membrane</keyword>
<protein>
    <submittedName>
        <fullName evidence="2">Uncharacterized protein</fullName>
    </submittedName>
</protein>
<name>A0A2P2N969_RHIMU</name>
<organism evidence="2">
    <name type="scientific">Rhizophora mucronata</name>
    <name type="common">Asiatic mangrove</name>
    <dbReference type="NCBI Taxonomy" id="61149"/>
    <lineage>
        <taxon>Eukaryota</taxon>
        <taxon>Viridiplantae</taxon>
        <taxon>Streptophyta</taxon>
        <taxon>Embryophyta</taxon>
        <taxon>Tracheophyta</taxon>
        <taxon>Spermatophyta</taxon>
        <taxon>Magnoliopsida</taxon>
        <taxon>eudicotyledons</taxon>
        <taxon>Gunneridae</taxon>
        <taxon>Pentapetalae</taxon>
        <taxon>rosids</taxon>
        <taxon>fabids</taxon>
        <taxon>Malpighiales</taxon>
        <taxon>Rhizophoraceae</taxon>
        <taxon>Rhizophora</taxon>
    </lineage>
</organism>
<reference evidence="2" key="1">
    <citation type="submission" date="2018-02" db="EMBL/GenBank/DDBJ databases">
        <title>Rhizophora mucronata_Transcriptome.</title>
        <authorList>
            <person name="Meera S.P."/>
            <person name="Sreeshan A."/>
            <person name="Augustine A."/>
        </authorList>
    </citation>
    <scope>NUCLEOTIDE SEQUENCE</scope>
    <source>
        <tissue evidence="2">Leaf</tissue>
    </source>
</reference>
<accession>A0A2P2N969</accession>
<dbReference type="AlphaFoldDB" id="A0A2P2N969"/>
<feature type="transmembrane region" description="Helical" evidence="1">
    <location>
        <begin position="12"/>
        <end position="29"/>
    </location>
</feature>
<keyword evidence="1" id="KW-1133">Transmembrane helix</keyword>